<gene>
    <name evidence="1" type="ORF">D4100_14450</name>
</gene>
<dbReference type="EMBL" id="QYYG01000003">
    <property type="protein sequence ID" value="RJF55494.1"/>
    <property type="molecule type" value="Genomic_DNA"/>
</dbReference>
<accession>A0AA92X5X9</accession>
<dbReference type="Proteomes" id="UP000284338">
    <property type="component" value="Unassembled WGS sequence"/>
</dbReference>
<comment type="caution">
    <text evidence="1">The sequence shown here is derived from an EMBL/GenBank/DDBJ whole genome shotgun (WGS) entry which is preliminary data.</text>
</comment>
<evidence type="ECO:0000313" key="1">
    <source>
        <dbReference type="EMBL" id="RJF55494.1"/>
    </source>
</evidence>
<dbReference type="AlphaFoldDB" id="A0AA92X5X9"/>
<protein>
    <submittedName>
        <fullName evidence="1">Uncharacterized protein</fullName>
    </submittedName>
</protein>
<name>A0AA92X5X9_9GAMM</name>
<keyword evidence="2" id="KW-1185">Reference proteome</keyword>
<organism evidence="1 2">
    <name type="scientific">Serratia inhibens</name>
    <dbReference type="NCBI Taxonomy" id="2338073"/>
    <lineage>
        <taxon>Bacteria</taxon>
        <taxon>Pseudomonadati</taxon>
        <taxon>Pseudomonadota</taxon>
        <taxon>Gammaproteobacteria</taxon>
        <taxon>Enterobacterales</taxon>
        <taxon>Yersiniaceae</taxon>
        <taxon>Serratia</taxon>
    </lineage>
</organism>
<evidence type="ECO:0000313" key="2">
    <source>
        <dbReference type="Proteomes" id="UP000284338"/>
    </source>
</evidence>
<sequence length="64" mass="7021">MNGERLGCRGTFATKTGVLLRSLPEKSATECFFRYFTHKAVDGPRPIRFNAARCPDSSVGRAGD</sequence>
<reference evidence="1 2" key="1">
    <citation type="submission" date="2018-09" db="EMBL/GenBank/DDBJ databases">
        <title>Draft genome of a novel serratia sp. strain with antifungal activity.</title>
        <authorList>
            <person name="Dichmann S.I."/>
            <person name="Park B.P."/>
            <person name="Pathiraja D."/>
            <person name="Choi I.-G."/>
            <person name="Stougaard P."/>
            <person name="Hennessy R.C."/>
        </authorList>
    </citation>
    <scope>NUCLEOTIDE SEQUENCE [LARGE SCALE GENOMIC DNA]</scope>
    <source>
        <strain evidence="1 2">S40</strain>
    </source>
</reference>
<proteinExistence type="predicted"/>